<keyword evidence="6" id="KW-1185">Reference proteome</keyword>
<dbReference type="SUPFAM" id="SSF46785">
    <property type="entry name" value="Winged helix' DNA-binding domain"/>
    <property type="match status" value="2"/>
</dbReference>
<sequence>MSLAADTATLAASSSSSLGGAGDSGALRPTTTSSGYKLPALWSFPPFFTLQPNPATQAHQLALWSEIVLGWARHDRVFAVNADSPDAGDVFVNKAINRGSAGVGCSSDPAGKLLPPALKQVLAHMAKEGHAAPEPPRQAATYLIFWRKPEEWGQIIYDWVSDNGMTGTILTFYDLTDGDLAETTEFRGLPDTLLRRSLDTLVKRGKAQLLRGEGESGDGVRFL</sequence>
<gene>
    <name evidence="5" type="primary">vps25_1</name>
    <name evidence="5" type="ORF">LOC62_01G000739</name>
</gene>
<dbReference type="Gene3D" id="1.10.10.10">
    <property type="entry name" value="Winged helix-like DNA-binding domain superfamily/Winged helix DNA-binding domain"/>
    <property type="match status" value="1"/>
</dbReference>
<protein>
    <recommendedName>
        <fullName evidence="4">ESCRT-II complex subunit VPS25</fullName>
    </recommendedName>
</protein>
<dbReference type="Proteomes" id="UP000827549">
    <property type="component" value="Chromosome 1"/>
</dbReference>
<dbReference type="GO" id="GO:0016236">
    <property type="term" value="P:macroautophagy"/>
    <property type="evidence" value="ECO:0007669"/>
    <property type="project" value="UniProtKB-ARBA"/>
</dbReference>
<proteinExistence type="inferred from homology"/>
<dbReference type="EMBL" id="CP086714">
    <property type="protein sequence ID" value="WOO77149.1"/>
    <property type="molecule type" value="Genomic_DNA"/>
</dbReference>
<dbReference type="InterPro" id="IPR014041">
    <property type="entry name" value="ESCRT-II_cplx_Vps25-sub_N"/>
</dbReference>
<dbReference type="GO" id="GO:0000814">
    <property type="term" value="C:ESCRT II complex"/>
    <property type="evidence" value="ECO:0007669"/>
    <property type="project" value="InterPro"/>
</dbReference>
<dbReference type="InterPro" id="IPR036390">
    <property type="entry name" value="WH_DNA-bd_sf"/>
</dbReference>
<dbReference type="Gene3D" id="1.10.10.570">
    <property type="entry name" value="Winged helix' DNA-binding domain. Chain C. Domain 1"/>
    <property type="match status" value="1"/>
</dbReference>
<dbReference type="PANTHER" id="PTHR13149:SF0">
    <property type="entry name" value="VACUOLAR PROTEIN-SORTING-ASSOCIATED PROTEIN 25"/>
    <property type="match status" value="1"/>
</dbReference>
<dbReference type="GeneID" id="87803997"/>
<keyword evidence="2" id="KW-0813">Transport</keyword>
<accession>A0AAF0Y2X4</accession>
<dbReference type="FunFam" id="1.10.10.10:FF:000141">
    <property type="entry name" value="vacuolar protein-sorting-associated protein 25"/>
    <property type="match status" value="1"/>
</dbReference>
<evidence type="ECO:0000256" key="2">
    <source>
        <dbReference type="ARBA" id="ARBA00022448"/>
    </source>
</evidence>
<dbReference type="InterPro" id="IPR008570">
    <property type="entry name" value="ESCRT-II_cplx_Vps25-sub"/>
</dbReference>
<dbReference type="InterPro" id="IPR036388">
    <property type="entry name" value="WH-like_DNA-bd_sf"/>
</dbReference>
<evidence type="ECO:0000313" key="5">
    <source>
        <dbReference type="EMBL" id="WOO77149.1"/>
    </source>
</evidence>
<reference evidence="5" key="1">
    <citation type="submission" date="2023-10" db="EMBL/GenBank/DDBJ databases">
        <authorList>
            <person name="Noh H."/>
        </authorList>
    </citation>
    <scope>NUCLEOTIDE SEQUENCE</scope>
    <source>
        <strain evidence="5">DUCC4014</strain>
    </source>
</reference>
<dbReference type="GO" id="GO:0005198">
    <property type="term" value="F:structural molecule activity"/>
    <property type="evidence" value="ECO:0007669"/>
    <property type="project" value="TreeGrafter"/>
</dbReference>
<organism evidence="5 6">
    <name type="scientific">Vanrija pseudolonga</name>
    <dbReference type="NCBI Taxonomy" id="143232"/>
    <lineage>
        <taxon>Eukaryota</taxon>
        <taxon>Fungi</taxon>
        <taxon>Dikarya</taxon>
        <taxon>Basidiomycota</taxon>
        <taxon>Agaricomycotina</taxon>
        <taxon>Tremellomycetes</taxon>
        <taxon>Trichosporonales</taxon>
        <taxon>Trichosporonaceae</taxon>
        <taxon>Vanrija</taxon>
    </lineage>
</organism>
<dbReference type="GO" id="GO:0043328">
    <property type="term" value="P:protein transport to vacuole involved in ubiquitin-dependent protein catabolic process via the multivesicular body sorting pathway"/>
    <property type="evidence" value="ECO:0007669"/>
    <property type="project" value="TreeGrafter"/>
</dbReference>
<evidence type="ECO:0000313" key="6">
    <source>
        <dbReference type="Proteomes" id="UP000827549"/>
    </source>
</evidence>
<dbReference type="Pfam" id="PF05871">
    <property type="entry name" value="ESCRT-II"/>
    <property type="match status" value="1"/>
</dbReference>
<dbReference type="RefSeq" id="XP_062623181.1">
    <property type="nucleotide sequence ID" value="XM_062767198.1"/>
</dbReference>
<dbReference type="PANTHER" id="PTHR13149">
    <property type="entry name" value="VACUOLAR PROTEIN SORTING-ASSOCIATED PROTEIN VPS25"/>
    <property type="match status" value="1"/>
</dbReference>
<evidence type="ECO:0000256" key="3">
    <source>
        <dbReference type="ARBA" id="ARBA00022927"/>
    </source>
</evidence>
<name>A0AAF0Y2X4_9TREE</name>
<dbReference type="GO" id="GO:0042803">
    <property type="term" value="F:protein homodimerization activity"/>
    <property type="evidence" value="ECO:0007669"/>
    <property type="project" value="TreeGrafter"/>
</dbReference>
<evidence type="ECO:0000256" key="4">
    <source>
        <dbReference type="ARBA" id="ARBA00030094"/>
    </source>
</evidence>
<keyword evidence="3" id="KW-0653">Protein transport</keyword>
<evidence type="ECO:0000256" key="1">
    <source>
        <dbReference type="ARBA" id="ARBA00009674"/>
    </source>
</evidence>
<dbReference type="AlphaFoldDB" id="A0AAF0Y2X4"/>
<comment type="similarity">
    <text evidence="1">Belongs to the VPS25 family.</text>
</comment>